<evidence type="ECO:0000313" key="8">
    <source>
        <dbReference type="EMBL" id="KZV98372.1"/>
    </source>
</evidence>
<sequence length="81" mass="8690">VHDHQVVHGDIKGANVLVSDEGVARLCDFGLSVLLAEHSQSISHTGLKGTSRWMAPELLVEGTRPSYSTDVYACGCLLIEV</sequence>
<dbReference type="STRING" id="1314781.A0A165LV60"/>
<evidence type="ECO:0000313" key="9">
    <source>
        <dbReference type="Proteomes" id="UP000077266"/>
    </source>
</evidence>
<dbReference type="InParanoid" id="A0A165LV60"/>
<evidence type="ECO:0000256" key="6">
    <source>
        <dbReference type="ARBA" id="ARBA00022840"/>
    </source>
</evidence>
<name>A0A165LV60_EXIGL</name>
<dbReference type="PROSITE" id="PS50011">
    <property type="entry name" value="PROTEIN_KINASE_DOM"/>
    <property type="match status" value="1"/>
</dbReference>
<gene>
    <name evidence="8" type="ORF">EXIGLDRAFT_572540</name>
</gene>
<organism evidence="8 9">
    <name type="scientific">Exidia glandulosa HHB12029</name>
    <dbReference type="NCBI Taxonomy" id="1314781"/>
    <lineage>
        <taxon>Eukaryota</taxon>
        <taxon>Fungi</taxon>
        <taxon>Dikarya</taxon>
        <taxon>Basidiomycota</taxon>
        <taxon>Agaricomycotina</taxon>
        <taxon>Agaricomycetes</taxon>
        <taxon>Auriculariales</taxon>
        <taxon>Exidiaceae</taxon>
        <taxon>Exidia</taxon>
    </lineage>
</organism>
<dbReference type="InterPro" id="IPR008271">
    <property type="entry name" value="Ser/Thr_kinase_AS"/>
</dbReference>
<keyword evidence="6" id="KW-0067">ATP-binding</keyword>
<dbReference type="InterPro" id="IPR011009">
    <property type="entry name" value="Kinase-like_dom_sf"/>
</dbReference>
<evidence type="ECO:0000256" key="5">
    <source>
        <dbReference type="ARBA" id="ARBA00022777"/>
    </source>
</evidence>
<keyword evidence="3" id="KW-0808">Transferase</keyword>
<keyword evidence="9" id="KW-1185">Reference proteome</keyword>
<dbReference type="Gene3D" id="1.10.510.10">
    <property type="entry name" value="Transferase(Phosphotransferase) domain 1"/>
    <property type="match status" value="1"/>
</dbReference>
<feature type="domain" description="Protein kinase" evidence="7">
    <location>
        <begin position="1"/>
        <end position="81"/>
    </location>
</feature>
<proteinExistence type="inferred from homology"/>
<evidence type="ECO:0000259" key="7">
    <source>
        <dbReference type="PROSITE" id="PS50011"/>
    </source>
</evidence>
<accession>A0A165LV60</accession>
<dbReference type="InterPro" id="IPR000719">
    <property type="entry name" value="Prot_kinase_dom"/>
</dbReference>
<feature type="non-terminal residue" evidence="8">
    <location>
        <position position="1"/>
    </location>
</feature>
<dbReference type="AlphaFoldDB" id="A0A165LV60"/>
<reference evidence="8 9" key="1">
    <citation type="journal article" date="2016" name="Mol. Biol. Evol.">
        <title>Comparative Genomics of Early-Diverging Mushroom-Forming Fungi Provides Insights into the Origins of Lignocellulose Decay Capabilities.</title>
        <authorList>
            <person name="Nagy L.G."/>
            <person name="Riley R."/>
            <person name="Tritt A."/>
            <person name="Adam C."/>
            <person name="Daum C."/>
            <person name="Floudas D."/>
            <person name="Sun H."/>
            <person name="Yadav J.S."/>
            <person name="Pangilinan J."/>
            <person name="Larsson K.H."/>
            <person name="Matsuura K."/>
            <person name="Barry K."/>
            <person name="Labutti K."/>
            <person name="Kuo R."/>
            <person name="Ohm R.A."/>
            <person name="Bhattacharya S.S."/>
            <person name="Shirouzu T."/>
            <person name="Yoshinaga Y."/>
            <person name="Martin F.M."/>
            <person name="Grigoriev I.V."/>
            <person name="Hibbett D.S."/>
        </authorList>
    </citation>
    <scope>NUCLEOTIDE SEQUENCE [LARGE SCALE GENOMIC DNA]</scope>
    <source>
        <strain evidence="8 9">HHB12029</strain>
    </source>
</reference>
<dbReference type="PROSITE" id="PS00108">
    <property type="entry name" value="PROTEIN_KINASE_ST"/>
    <property type="match status" value="1"/>
</dbReference>
<protein>
    <submittedName>
        <fullName evidence="8">Kinase-like protein</fullName>
    </submittedName>
</protein>
<dbReference type="Pfam" id="PF00069">
    <property type="entry name" value="Pkinase"/>
    <property type="match status" value="1"/>
</dbReference>
<dbReference type="GO" id="GO:0004674">
    <property type="term" value="F:protein serine/threonine kinase activity"/>
    <property type="evidence" value="ECO:0007669"/>
    <property type="project" value="UniProtKB-KW"/>
</dbReference>
<dbReference type="OrthoDB" id="3256606at2759"/>
<dbReference type="PANTHER" id="PTHR11584:SF369">
    <property type="entry name" value="MITOGEN-ACTIVATED PROTEIN KINASE KINASE KINASE 19-RELATED"/>
    <property type="match status" value="1"/>
</dbReference>
<dbReference type="EMBL" id="KV425920">
    <property type="protein sequence ID" value="KZV98372.1"/>
    <property type="molecule type" value="Genomic_DNA"/>
</dbReference>
<feature type="non-terminal residue" evidence="8">
    <location>
        <position position="81"/>
    </location>
</feature>
<dbReference type="GO" id="GO:0005524">
    <property type="term" value="F:ATP binding"/>
    <property type="evidence" value="ECO:0007669"/>
    <property type="project" value="UniProtKB-KW"/>
</dbReference>
<evidence type="ECO:0000256" key="4">
    <source>
        <dbReference type="ARBA" id="ARBA00022741"/>
    </source>
</evidence>
<dbReference type="PANTHER" id="PTHR11584">
    <property type="entry name" value="SERINE/THREONINE PROTEIN KINASE"/>
    <property type="match status" value="1"/>
</dbReference>
<dbReference type="Proteomes" id="UP000077266">
    <property type="component" value="Unassembled WGS sequence"/>
</dbReference>
<keyword evidence="5 8" id="KW-0418">Kinase</keyword>
<evidence type="ECO:0000256" key="2">
    <source>
        <dbReference type="ARBA" id="ARBA00022527"/>
    </source>
</evidence>
<keyword evidence="2" id="KW-0723">Serine/threonine-protein kinase</keyword>
<evidence type="ECO:0000256" key="3">
    <source>
        <dbReference type="ARBA" id="ARBA00022679"/>
    </source>
</evidence>
<keyword evidence="4" id="KW-0547">Nucleotide-binding</keyword>
<dbReference type="SUPFAM" id="SSF56112">
    <property type="entry name" value="Protein kinase-like (PK-like)"/>
    <property type="match status" value="1"/>
</dbReference>
<comment type="similarity">
    <text evidence="1">Belongs to the protein kinase superfamily. STE Ser/Thr protein kinase family. MAP kinase kinase kinase subfamily.</text>
</comment>
<evidence type="ECO:0000256" key="1">
    <source>
        <dbReference type="ARBA" id="ARBA00006529"/>
    </source>
</evidence>